<evidence type="ECO:0000313" key="2">
    <source>
        <dbReference type="EMBL" id="MFH4976363.1"/>
    </source>
</evidence>
<dbReference type="InterPro" id="IPR053326">
    <property type="entry name" value="GPCR1-like"/>
</dbReference>
<feature type="transmembrane region" description="Helical" evidence="1">
    <location>
        <begin position="122"/>
        <end position="144"/>
    </location>
</feature>
<name>A0ABD6EHC8_9BILA</name>
<dbReference type="EMBL" id="JBGFUD010001495">
    <property type="protein sequence ID" value="MFH4976363.1"/>
    <property type="molecule type" value="Genomic_DNA"/>
</dbReference>
<proteinExistence type="predicted"/>
<dbReference type="SUPFAM" id="SSF81321">
    <property type="entry name" value="Family A G protein-coupled receptor-like"/>
    <property type="match status" value="1"/>
</dbReference>
<keyword evidence="3" id="KW-1185">Reference proteome</keyword>
<gene>
    <name evidence="2" type="ORF">AB6A40_003072</name>
</gene>
<keyword evidence="1" id="KW-1133">Transmembrane helix</keyword>
<reference evidence="2 3" key="1">
    <citation type="submission" date="2024-08" db="EMBL/GenBank/DDBJ databases">
        <title>Gnathostoma spinigerum genome.</title>
        <authorList>
            <person name="Gonzalez-Bertolin B."/>
            <person name="Monzon S."/>
            <person name="Zaballos A."/>
            <person name="Jimenez P."/>
            <person name="Dekumyoy P."/>
            <person name="Varona S."/>
            <person name="Cuesta I."/>
            <person name="Sumanam S."/>
            <person name="Adisakwattana P."/>
            <person name="Gasser R.B."/>
            <person name="Hernandez-Gonzalez A."/>
            <person name="Young N.D."/>
            <person name="Perteguer M.J."/>
        </authorList>
    </citation>
    <scope>NUCLEOTIDE SEQUENCE [LARGE SCALE GENOMIC DNA]</scope>
    <source>
        <strain evidence="2">AL3</strain>
        <tissue evidence="2">Liver</tissue>
    </source>
</reference>
<protein>
    <recommendedName>
        <fullName evidence="4">G-protein coupled receptors family 1 profile domain-containing protein</fullName>
    </recommendedName>
</protein>
<dbReference type="PANTHER" id="PTHR47632">
    <property type="entry name" value="FMRFAMIDE PEPTIDE RECEPTOR FAMILY-RELATED"/>
    <property type="match status" value="1"/>
</dbReference>
<organism evidence="2 3">
    <name type="scientific">Gnathostoma spinigerum</name>
    <dbReference type="NCBI Taxonomy" id="75299"/>
    <lineage>
        <taxon>Eukaryota</taxon>
        <taxon>Metazoa</taxon>
        <taxon>Ecdysozoa</taxon>
        <taxon>Nematoda</taxon>
        <taxon>Chromadorea</taxon>
        <taxon>Rhabditida</taxon>
        <taxon>Spirurina</taxon>
        <taxon>Gnathostomatomorpha</taxon>
        <taxon>Gnathostomatoidea</taxon>
        <taxon>Gnathostomatidae</taxon>
        <taxon>Gnathostoma</taxon>
    </lineage>
</organism>
<evidence type="ECO:0000313" key="3">
    <source>
        <dbReference type="Proteomes" id="UP001608902"/>
    </source>
</evidence>
<evidence type="ECO:0000256" key="1">
    <source>
        <dbReference type="SAM" id="Phobius"/>
    </source>
</evidence>
<dbReference type="Proteomes" id="UP001608902">
    <property type="component" value="Unassembled WGS sequence"/>
</dbReference>
<sequence>MSATESFGNISVTNSSLLYKAATSQFAVTPSTSTVSFMSRNTIADVTNNAHIIDSAYADLDDGCTVMSAECECHMSYQFYDYEETLLLGIITLPVIIFGLIANIISLRIFSHRVMRASSLNWYLAILSCSDTLILLSAFFVLSLPRIGEYMTAWTATSLR</sequence>
<comment type="caution">
    <text evidence="2">The sequence shown here is derived from an EMBL/GenBank/DDBJ whole genome shotgun (WGS) entry which is preliminary data.</text>
</comment>
<accession>A0ABD6EHC8</accession>
<keyword evidence="1" id="KW-0812">Transmembrane</keyword>
<keyword evidence="1" id="KW-0472">Membrane</keyword>
<dbReference type="AlphaFoldDB" id="A0ABD6EHC8"/>
<feature type="transmembrane region" description="Helical" evidence="1">
    <location>
        <begin position="86"/>
        <end position="110"/>
    </location>
</feature>
<evidence type="ECO:0008006" key="4">
    <source>
        <dbReference type="Google" id="ProtNLM"/>
    </source>
</evidence>
<dbReference type="Gene3D" id="1.20.1070.10">
    <property type="entry name" value="Rhodopsin 7-helix transmembrane proteins"/>
    <property type="match status" value="1"/>
</dbReference>